<dbReference type="SUPFAM" id="SSF89733">
    <property type="entry name" value="L-sulfolactate dehydrogenase-like"/>
    <property type="match status" value="1"/>
</dbReference>
<dbReference type="RefSeq" id="WP_169626413.1">
    <property type="nucleotide sequence ID" value="NZ_JABBNT010000005.1"/>
</dbReference>
<dbReference type="EMBL" id="JABBNT010000005">
    <property type="protein sequence ID" value="NMM46016.1"/>
    <property type="molecule type" value="Genomic_DNA"/>
</dbReference>
<reference evidence="3 4" key="1">
    <citation type="submission" date="2020-04" db="EMBL/GenBank/DDBJ databases">
        <title>Rhodospirillaceae bacterium KN72 isolated from deep sea.</title>
        <authorList>
            <person name="Zhang D.-C."/>
        </authorList>
    </citation>
    <scope>NUCLEOTIDE SEQUENCE [LARGE SCALE GENOMIC DNA]</scope>
    <source>
        <strain evidence="3 4">KN72</strain>
    </source>
</reference>
<name>A0A7Y0E2K2_9PROT</name>
<comment type="similarity">
    <text evidence="1">Belongs to the LDH2/MDH2 oxidoreductase family.</text>
</comment>
<dbReference type="InterPro" id="IPR043144">
    <property type="entry name" value="Mal/L-sulf/L-lact_DH-like_ah"/>
</dbReference>
<dbReference type="PANTHER" id="PTHR11091:SF0">
    <property type="entry name" value="MALATE DEHYDROGENASE"/>
    <property type="match status" value="1"/>
</dbReference>
<evidence type="ECO:0000313" key="4">
    <source>
        <dbReference type="Proteomes" id="UP000539372"/>
    </source>
</evidence>
<organism evidence="3 4">
    <name type="scientific">Pacificispira spongiicola</name>
    <dbReference type="NCBI Taxonomy" id="2729598"/>
    <lineage>
        <taxon>Bacteria</taxon>
        <taxon>Pseudomonadati</taxon>
        <taxon>Pseudomonadota</taxon>
        <taxon>Alphaproteobacteria</taxon>
        <taxon>Rhodospirillales</taxon>
        <taxon>Rhodospirillaceae</taxon>
        <taxon>Pacificispira</taxon>
    </lineage>
</organism>
<dbReference type="InterPro" id="IPR043143">
    <property type="entry name" value="Mal/L-sulf/L-lact_DH-like_NADP"/>
</dbReference>
<dbReference type="GO" id="GO:0016491">
    <property type="term" value="F:oxidoreductase activity"/>
    <property type="evidence" value="ECO:0007669"/>
    <property type="project" value="UniProtKB-KW"/>
</dbReference>
<comment type="caution">
    <text evidence="3">The sequence shown here is derived from an EMBL/GenBank/DDBJ whole genome shotgun (WGS) entry which is preliminary data.</text>
</comment>
<protein>
    <submittedName>
        <fullName evidence="3">Ldh family oxidoreductase</fullName>
    </submittedName>
</protein>
<dbReference type="Proteomes" id="UP000539372">
    <property type="component" value="Unassembled WGS sequence"/>
</dbReference>
<gene>
    <name evidence="3" type="ORF">HH303_16080</name>
</gene>
<sequence>MSVQKTATDTTSSVSLTLDEARDLAIAALTRRGADNRNARAVADIMIRAERDRCASHGLFRLQGYCASLDSGKVDGAAHPTLHDMAPGVLKVDGKGGFAPLALELGLPALADRARQQGVAVLGLTDIYHFAALWPEVETLGELGLCGLAMTQASPMVAPAGGTKPFFGTNPLAFSWPRPGQDPFVFDQATAALARGEIMIMARDGHDAPDGAGIDPDGNPTNDPAKILEGAQLPFGGYKGSNIALMIELLAGALIGSVFSVESGRQDNKDGGPPVGGEFILAMDPSRFGDAGWAAHTEVLFKELEAIGVSRLPGTRRRLARQETPSQGIRLPKALYDTVQDLAVGNDTDGD</sequence>
<accession>A0A7Y0E2K2</accession>
<dbReference type="Gene3D" id="1.10.1530.10">
    <property type="match status" value="1"/>
</dbReference>
<proteinExistence type="inferred from homology"/>
<evidence type="ECO:0000256" key="2">
    <source>
        <dbReference type="ARBA" id="ARBA00023002"/>
    </source>
</evidence>
<dbReference type="Pfam" id="PF02615">
    <property type="entry name" value="Ldh_2"/>
    <property type="match status" value="1"/>
</dbReference>
<keyword evidence="2" id="KW-0560">Oxidoreductase</keyword>
<dbReference type="AlphaFoldDB" id="A0A7Y0E2K2"/>
<keyword evidence="4" id="KW-1185">Reference proteome</keyword>
<dbReference type="PANTHER" id="PTHR11091">
    <property type="entry name" value="OXIDOREDUCTASE-RELATED"/>
    <property type="match status" value="1"/>
</dbReference>
<dbReference type="Gene3D" id="3.30.1370.60">
    <property type="entry name" value="Hypothetical oxidoreductase yiak, domain 2"/>
    <property type="match status" value="1"/>
</dbReference>
<evidence type="ECO:0000313" key="3">
    <source>
        <dbReference type="EMBL" id="NMM46016.1"/>
    </source>
</evidence>
<dbReference type="InterPro" id="IPR003767">
    <property type="entry name" value="Malate/L-lactate_DH-like"/>
</dbReference>
<evidence type="ECO:0000256" key="1">
    <source>
        <dbReference type="ARBA" id="ARBA00006056"/>
    </source>
</evidence>
<dbReference type="InterPro" id="IPR036111">
    <property type="entry name" value="Mal/L-sulfo/L-lacto_DH-like_sf"/>
</dbReference>